<dbReference type="KEGG" id="dpp:DICPUDRAFT_79965"/>
<protein>
    <recommendedName>
        <fullName evidence="2">VWFA domain-containing protein</fullName>
    </recommendedName>
</protein>
<dbReference type="EMBL" id="GL871104">
    <property type="protein sequence ID" value="EGC34275.1"/>
    <property type="molecule type" value="Genomic_DNA"/>
</dbReference>
<evidence type="ECO:0000313" key="3">
    <source>
        <dbReference type="EMBL" id="EGC34275.1"/>
    </source>
</evidence>
<feature type="compositionally biased region" description="Polar residues" evidence="1">
    <location>
        <begin position="671"/>
        <end position="688"/>
    </location>
</feature>
<dbReference type="SUPFAM" id="SSF53300">
    <property type="entry name" value="vWA-like"/>
    <property type="match status" value="1"/>
</dbReference>
<dbReference type="OrthoDB" id="9449012at2759"/>
<feature type="domain" description="VWFA" evidence="2">
    <location>
        <begin position="2"/>
        <end position="133"/>
    </location>
</feature>
<feature type="compositionally biased region" description="Low complexity" evidence="1">
    <location>
        <begin position="493"/>
        <end position="511"/>
    </location>
</feature>
<evidence type="ECO:0000313" key="4">
    <source>
        <dbReference type="Proteomes" id="UP000001064"/>
    </source>
</evidence>
<name>F0ZP56_DICPU</name>
<dbReference type="STRING" id="5786.F0ZP56"/>
<feature type="compositionally biased region" description="Basic and acidic residues" evidence="1">
    <location>
        <begin position="567"/>
        <end position="578"/>
    </location>
</feature>
<dbReference type="CDD" id="cd00198">
    <property type="entry name" value="vWFA"/>
    <property type="match status" value="1"/>
</dbReference>
<feature type="compositionally biased region" description="Low complexity" evidence="1">
    <location>
        <begin position="442"/>
        <end position="455"/>
    </location>
</feature>
<evidence type="ECO:0000259" key="2">
    <source>
        <dbReference type="PROSITE" id="PS50234"/>
    </source>
</evidence>
<dbReference type="GO" id="GO:0034472">
    <property type="term" value="P:snRNA 3'-end processing"/>
    <property type="evidence" value="ECO:0000318"/>
    <property type="project" value="GO_Central"/>
</dbReference>
<evidence type="ECO:0000256" key="1">
    <source>
        <dbReference type="SAM" id="MobiDB-lite"/>
    </source>
</evidence>
<dbReference type="InterPro" id="IPR036465">
    <property type="entry name" value="vWFA_dom_sf"/>
</dbReference>
<accession>F0ZP56</accession>
<dbReference type="OMA" id="LNQNHYG"/>
<feature type="region of interest" description="Disordered" evidence="1">
    <location>
        <begin position="442"/>
        <end position="461"/>
    </location>
</feature>
<dbReference type="eggNOG" id="KOG3768">
    <property type="taxonomic scope" value="Eukaryota"/>
</dbReference>
<dbReference type="Pfam" id="PF13519">
    <property type="entry name" value="VWA_2"/>
    <property type="match status" value="1"/>
</dbReference>
<dbReference type="AlphaFoldDB" id="F0ZP56"/>
<dbReference type="GeneID" id="10500183"/>
<dbReference type="GO" id="GO:0032039">
    <property type="term" value="C:integrator complex"/>
    <property type="evidence" value="ECO:0000318"/>
    <property type="project" value="GO_Central"/>
</dbReference>
<dbReference type="PANTHER" id="PTHR12957">
    <property type="entry name" value="DEAD/H BOX POLYPEPTIDE 26/DICE1-RELATED"/>
    <property type="match status" value="1"/>
</dbReference>
<dbReference type="RefSeq" id="XP_003289204.1">
    <property type="nucleotide sequence ID" value="XM_003289156.1"/>
</dbReference>
<proteinExistence type="predicted"/>
<dbReference type="Pfam" id="PF25462">
    <property type="entry name" value="Beta-barrel_INTS6"/>
    <property type="match status" value="1"/>
</dbReference>
<feature type="compositionally biased region" description="Low complexity" evidence="1">
    <location>
        <begin position="689"/>
        <end position="706"/>
    </location>
</feature>
<feature type="compositionally biased region" description="Polar residues" evidence="1">
    <location>
        <begin position="766"/>
        <end position="777"/>
    </location>
</feature>
<dbReference type="InParanoid" id="F0ZP56"/>
<dbReference type="FunFam" id="3.40.50.410:FF:000010">
    <property type="entry name" value="Integrator complex subunit 6 like"/>
    <property type="match status" value="1"/>
</dbReference>
<dbReference type="VEuPathDB" id="AmoebaDB:DICPUDRAFT_79965"/>
<sequence length="810" mass="91603">MLITFVVDTSGSMSQKTTNGMTLLDCCKAAIEHFIKIRSKDASMRNDRFFLITSEENSLTAVKIGWKDNFNTFIQEVKNLVCKDMSNLGFSLQKAFDNLNLFRIQSSIDNYGQGRNPWFIEPAIIVLLTDGSSLTNNMSIVENFTLPKNVLNNDPTIEPFRWDQRLFSIVLKFNGISSNKQTSLPSEPAIAPMCDVTGGMSSCYNFEPLPLQQQQKNGTLPNALHKMLYVRGQGGFWPIPENYYPDLTSLSLPARTAHPIIRYSILECDTHIPENFPFDKYELEPCSVTQYLLTNKIQCVHVYMSNSQQASGQGEPFGCLRLNSAGNSYNLFIFPYNYPRLWALLDDFSQFKTAPPAKWRQEFESYLLSIPPYYIHPLRNALKRFCQINLVPDNIDAQFSNFINNMIKKIKSQSISKTESERVINSKQQQQQQQQQSFQQYQQQQQQQQKQQQEQQKNKHSNLGKSFHHILDSGYSSDILSELIQQETENDSSELSQELSEQSSSSSSNNQSILQRNVFDINRTQLLNQLDKMKDHIFKKKIQKDEAKHHLPISQMGNYHETISKRETLRDIDDDKKPNTPLFGNPYRKEKGPRFAMSIDEADDTGGSNPLFDGDKSKQPNQNKRRRFSGRAYPTPLYPPQQQQSQPPTPQQQQSQPQPISTQPTTPISTKDINNLPINSSPPTNNYQNNNITTPTNVTTSPPINSEPILITGSIPALSNTGASTQPPIQASPTNHLLPTSPRPSTTKTTNELLPNPSITIPPTPATNGASNINGNINTTPLTPKTSPLSPIFFEVSQNENNMNIIKFCT</sequence>
<dbReference type="PANTHER" id="PTHR12957:SF2">
    <property type="entry name" value="INTEGRATOR COMPLEX SUBUNIT 6"/>
    <property type="match status" value="1"/>
</dbReference>
<dbReference type="InterPro" id="IPR002035">
    <property type="entry name" value="VWF_A"/>
</dbReference>
<dbReference type="PROSITE" id="PS50234">
    <property type="entry name" value="VWFA"/>
    <property type="match status" value="1"/>
</dbReference>
<dbReference type="Proteomes" id="UP000001064">
    <property type="component" value="Unassembled WGS sequence"/>
</dbReference>
<feature type="compositionally biased region" description="Low complexity" evidence="1">
    <location>
        <begin position="640"/>
        <end position="670"/>
    </location>
</feature>
<dbReference type="FunCoup" id="F0ZP56">
    <property type="interactions" value="88"/>
</dbReference>
<organism evidence="3 4">
    <name type="scientific">Dictyostelium purpureum</name>
    <name type="common">Slime mold</name>
    <dbReference type="NCBI Taxonomy" id="5786"/>
    <lineage>
        <taxon>Eukaryota</taxon>
        <taxon>Amoebozoa</taxon>
        <taxon>Evosea</taxon>
        <taxon>Eumycetozoa</taxon>
        <taxon>Dictyostelia</taxon>
        <taxon>Dictyosteliales</taxon>
        <taxon>Dictyosteliaceae</taxon>
        <taxon>Dictyostelium</taxon>
    </lineage>
</organism>
<dbReference type="InterPro" id="IPR051113">
    <property type="entry name" value="Integrator_subunit6"/>
</dbReference>
<feature type="compositionally biased region" description="Polar residues" evidence="1">
    <location>
        <begin position="717"/>
        <end position="738"/>
    </location>
</feature>
<dbReference type="InterPro" id="IPR057413">
    <property type="entry name" value="Beta-barrel_INTS6"/>
</dbReference>
<dbReference type="Gene3D" id="3.40.50.410">
    <property type="entry name" value="von Willebrand factor, type A domain"/>
    <property type="match status" value="1"/>
</dbReference>
<keyword evidence="4" id="KW-1185">Reference proteome</keyword>
<feature type="region of interest" description="Disordered" evidence="1">
    <location>
        <begin position="567"/>
        <end position="777"/>
    </location>
</feature>
<reference evidence="4" key="1">
    <citation type="journal article" date="2011" name="Genome Biol.">
        <title>Comparative genomics of the social amoebae Dictyostelium discoideum and Dictyostelium purpureum.</title>
        <authorList>
            <consortium name="US DOE Joint Genome Institute (JGI-PGF)"/>
            <person name="Sucgang R."/>
            <person name="Kuo A."/>
            <person name="Tian X."/>
            <person name="Salerno W."/>
            <person name="Parikh A."/>
            <person name="Feasley C.L."/>
            <person name="Dalin E."/>
            <person name="Tu H."/>
            <person name="Huang E."/>
            <person name="Barry K."/>
            <person name="Lindquist E."/>
            <person name="Shapiro H."/>
            <person name="Bruce D."/>
            <person name="Schmutz J."/>
            <person name="Salamov A."/>
            <person name="Fey P."/>
            <person name="Gaudet P."/>
            <person name="Anjard C."/>
            <person name="Babu M.M."/>
            <person name="Basu S."/>
            <person name="Bushmanova Y."/>
            <person name="van der Wel H."/>
            <person name="Katoh-Kurasawa M."/>
            <person name="Dinh C."/>
            <person name="Coutinho P.M."/>
            <person name="Saito T."/>
            <person name="Elias M."/>
            <person name="Schaap P."/>
            <person name="Kay R.R."/>
            <person name="Henrissat B."/>
            <person name="Eichinger L."/>
            <person name="Rivero F."/>
            <person name="Putnam N.H."/>
            <person name="West C.M."/>
            <person name="Loomis W.F."/>
            <person name="Chisholm R.L."/>
            <person name="Shaulsky G."/>
            <person name="Strassmann J.E."/>
            <person name="Queller D.C."/>
            <person name="Kuspa A."/>
            <person name="Grigoriev I.V."/>
        </authorList>
    </citation>
    <scope>NUCLEOTIDE SEQUENCE [LARGE SCALE GENOMIC DNA]</scope>
    <source>
        <strain evidence="4">QSDP1</strain>
    </source>
</reference>
<gene>
    <name evidence="3" type="ORF">DICPUDRAFT_79965</name>
</gene>
<feature type="region of interest" description="Disordered" evidence="1">
    <location>
        <begin position="486"/>
        <end position="511"/>
    </location>
</feature>
<feature type="compositionally biased region" description="Low complexity" evidence="1">
    <location>
        <begin position="739"/>
        <end position="750"/>
    </location>
</feature>